<keyword evidence="2" id="KW-1133">Transmembrane helix</keyword>
<evidence type="ECO:0000256" key="1">
    <source>
        <dbReference type="SAM" id="MobiDB-lite"/>
    </source>
</evidence>
<proteinExistence type="predicted"/>
<feature type="signal peptide" evidence="3">
    <location>
        <begin position="1"/>
        <end position="25"/>
    </location>
</feature>
<dbReference type="Proteomes" id="UP001548713">
    <property type="component" value="Unassembled WGS sequence"/>
</dbReference>
<sequence length="101" mass="9819">MIRKALLTTSLAAGLAMTVTAPAHATWGHHKPGCKWGKNCGGTSGGNTSGGNTSGGNTSGGNTSGGNTSGGTKVPEPGMLGLMGVGLVGLAVARRKSARKD</sequence>
<keyword evidence="2" id="KW-0472">Membrane</keyword>
<keyword evidence="2" id="KW-0812">Transmembrane</keyword>
<evidence type="ECO:0000256" key="2">
    <source>
        <dbReference type="SAM" id="Phobius"/>
    </source>
</evidence>
<keyword evidence="3" id="KW-0732">Signal</keyword>
<feature type="transmembrane region" description="Helical" evidence="2">
    <location>
        <begin position="77"/>
        <end position="93"/>
    </location>
</feature>
<dbReference type="RefSeq" id="WP_353984536.1">
    <property type="nucleotide sequence ID" value="NZ_JBEWLY010000017.1"/>
</dbReference>
<evidence type="ECO:0000259" key="4">
    <source>
        <dbReference type="Pfam" id="PF07589"/>
    </source>
</evidence>
<feature type="compositionally biased region" description="Gly residues" evidence="1">
    <location>
        <begin position="39"/>
        <end position="69"/>
    </location>
</feature>
<reference evidence="5 6" key="1">
    <citation type="submission" date="2024-07" db="EMBL/GenBank/DDBJ databases">
        <title>Novosphingobium kalidii RD2P27.</title>
        <authorList>
            <person name="Sun J.-Q."/>
        </authorList>
    </citation>
    <scope>NUCLEOTIDE SEQUENCE [LARGE SCALE GENOMIC DNA]</scope>
    <source>
        <strain evidence="5 6">RD2P27</strain>
    </source>
</reference>
<gene>
    <name evidence="5" type="ORF">ABVV53_11365</name>
</gene>
<feature type="domain" description="Ice-binding protein C-terminal" evidence="4">
    <location>
        <begin position="74"/>
        <end position="95"/>
    </location>
</feature>
<accession>A0ABV2D2G9</accession>
<dbReference type="EMBL" id="JBEWLY010000017">
    <property type="protein sequence ID" value="MET1756051.1"/>
    <property type="molecule type" value="Genomic_DNA"/>
</dbReference>
<feature type="chain" id="PRO_5045295582" evidence="3">
    <location>
        <begin position="26"/>
        <end position="101"/>
    </location>
</feature>
<dbReference type="NCBIfam" id="TIGR02595">
    <property type="entry name" value="PEP_CTERM"/>
    <property type="match status" value="1"/>
</dbReference>
<keyword evidence="6" id="KW-1185">Reference proteome</keyword>
<evidence type="ECO:0000313" key="5">
    <source>
        <dbReference type="EMBL" id="MET1756051.1"/>
    </source>
</evidence>
<name>A0ABV2D2G9_9SPHN</name>
<evidence type="ECO:0000256" key="3">
    <source>
        <dbReference type="SAM" id="SignalP"/>
    </source>
</evidence>
<dbReference type="Pfam" id="PF07589">
    <property type="entry name" value="PEP-CTERM"/>
    <property type="match status" value="1"/>
</dbReference>
<organism evidence="5 6">
    <name type="scientific">Novosphingobium kalidii</name>
    <dbReference type="NCBI Taxonomy" id="3230299"/>
    <lineage>
        <taxon>Bacteria</taxon>
        <taxon>Pseudomonadati</taxon>
        <taxon>Pseudomonadota</taxon>
        <taxon>Alphaproteobacteria</taxon>
        <taxon>Sphingomonadales</taxon>
        <taxon>Sphingomonadaceae</taxon>
        <taxon>Novosphingobium</taxon>
    </lineage>
</organism>
<dbReference type="InterPro" id="IPR013424">
    <property type="entry name" value="Ice-binding_C"/>
</dbReference>
<feature type="region of interest" description="Disordered" evidence="1">
    <location>
        <begin position="25"/>
        <end position="78"/>
    </location>
</feature>
<evidence type="ECO:0000313" key="6">
    <source>
        <dbReference type="Proteomes" id="UP001548713"/>
    </source>
</evidence>
<comment type="caution">
    <text evidence="5">The sequence shown here is derived from an EMBL/GenBank/DDBJ whole genome shotgun (WGS) entry which is preliminary data.</text>
</comment>
<protein>
    <submittedName>
        <fullName evidence="5">PEP-CTERM sorting domain-containing protein</fullName>
    </submittedName>
</protein>